<dbReference type="CDD" id="cd01949">
    <property type="entry name" value="GGDEF"/>
    <property type="match status" value="1"/>
</dbReference>
<dbReference type="RefSeq" id="WP_043982367.1">
    <property type="nucleotide sequence ID" value="NZ_JBHSXZ010000042.1"/>
</dbReference>
<dbReference type="FunFam" id="3.30.70.270:FF:000001">
    <property type="entry name" value="Diguanylate cyclase domain protein"/>
    <property type="match status" value="1"/>
</dbReference>
<feature type="repeat" description="TPR" evidence="1">
    <location>
        <begin position="181"/>
        <end position="214"/>
    </location>
</feature>
<dbReference type="EC" id="2.7.7.65" evidence="4"/>
<keyword evidence="4" id="KW-0548">Nucleotidyltransferase</keyword>
<dbReference type="EMBL" id="QWKX01000008">
    <property type="protein sequence ID" value="RIH79143.1"/>
    <property type="molecule type" value="Genomic_DNA"/>
</dbReference>
<sequence>MNPTLQALEAQLNQTQAIPEKLRLLDELYQFLRLNDLRRAGQAVEEMLILSNASNHPVGRGLTLKNLGDFHHRQGNLPAAQGCLEEALAILHEAHEVKGEIETLSALGQLHYLQSNYPKALEYFLEALELSRTYEYKALEANALSDVGLVQYTLGNHQEATKYFLRSLALKRELGDRLSEAETLNSLGLVYLEIGDFSGAVQLYRESLALMQAQGDRQGQAKVLSNLGAVFQRLGRIQEALDYHQQALALADQLGSPQVRAVCLENLGHSHATLGHLETALGLFQASQNLYQESGNRLGALSALLQVGSLLNRMGQSAAAVQILQQGLEQAAELGPQKLLLEYHQAIADVFEAQQKLELALYHLRRSLEIERKLHKEQQAQKTTALLAGFQVEKARQEAEIERLRNTELARANRELAQAIERLKEANAEKSRLLDKLRQQSAELERLARQDPLTRLNNRRYLEENLEREFAAAKRYKFPISVALVDIDHFKQINDTFSHQIGDDVLRIVGQILEAGCRGVDFAARYGGEEFALVFPQTDLAGALVACERIRQRIEQHNWAALHPDLKVTVSIGVSSDPSLPNHEKLLAAADEQLYAAKRAGRNRVCPAL</sequence>
<evidence type="ECO:0000256" key="2">
    <source>
        <dbReference type="SAM" id="Coils"/>
    </source>
</evidence>
<dbReference type="InterPro" id="IPR011990">
    <property type="entry name" value="TPR-like_helical_dom_sf"/>
</dbReference>
<comment type="caution">
    <text evidence="4">The sequence shown here is derived from an EMBL/GenBank/DDBJ whole genome shotgun (WGS) entry which is preliminary data.</text>
</comment>
<dbReference type="InterPro" id="IPR029787">
    <property type="entry name" value="Nucleotide_cyclase"/>
</dbReference>
<accession>A0A399E6L5</accession>
<dbReference type="PROSITE" id="PS50005">
    <property type="entry name" value="TPR"/>
    <property type="match status" value="4"/>
</dbReference>
<dbReference type="NCBIfam" id="TIGR00254">
    <property type="entry name" value="GGDEF"/>
    <property type="match status" value="1"/>
</dbReference>
<proteinExistence type="predicted"/>
<feature type="coiled-coil region" evidence="2">
    <location>
        <begin position="387"/>
        <end position="450"/>
    </location>
</feature>
<reference evidence="4 5" key="1">
    <citation type="submission" date="2018-08" db="EMBL/GenBank/DDBJ databases">
        <title>Meiothermus cateniformans JCM 15151 genome sequencing project.</title>
        <authorList>
            <person name="Da Costa M.S."/>
            <person name="Albuquerque L."/>
            <person name="Raposo P."/>
            <person name="Froufe H.J.C."/>
            <person name="Barroso C.S."/>
            <person name="Egas C."/>
        </authorList>
    </citation>
    <scope>NUCLEOTIDE SEQUENCE [LARGE SCALE GENOMIC DNA]</scope>
    <source>
        <strain evidence="4 5">JCM 15151</strain>
    </source>
</reference>
<dbReference type="InterPro" id="IPR019734">
    <property type="entry name" value="TPR_rpt"/>
</dbReference>
<feature type="repeat" description="TPR" evidence="1">
    <location>
        <begin position="101"/>
        <end position="134"/>
    </location>
</feature>
<protein>
    <submittedName>
        <fullName evidence="4">Diguanylate cyclase DosC</fullName>
        <ecNumber evidence="4">2.7.7.65</ecNumber>
    </submittedName>
</protein>
<keyword evidence="2" id="KW-0175">Coiled coil</keyword>
<dbReference type="InterPro" id="IPR000160">
    <property type="entry name" value="GGDEF_dom"/>
</dbReference>
<feature type="domain" description="GGDEF" evidence="3">
    <location>
        <begin position="478"/>
        <end position="609"/>
    </location>
</feature>
<feature type="repeat" description="TPR" evidence="1">
    <location>
        <begin position="221"/>
        <end position="254"/>
    </location>
</feature>
<dbReference type="SUPFAM" id="SSF55073">
    <property type="entry name" value="Nucleotide cyclase"/>
    <property type="match status" value="1"/>
</dbReference>
<keyword evidence="4" id="KW-0808">Transferase</keyword>
<dbReference type="Pfam" id="PF00990">
    <property type="entry name" value="GGDEF"/>
    <property type="match status" value="1"/>
</dbReference>
<evidence type="ECO:0000313" key="5">
    <source>
        <dbReference type="Proteomes" id="UP000266089"/>
    </source>
</evidence>
<dbReference type="Gene3D" id="3.30.70.270">
    <property type="match status" value="1"/>
</dbReference>
<dbReference type="Pfam" id="PF13424">
    <property type="entry name" value="TPR_12"/>
    <property type="match status" value="4"/>
</dbReference>
<dbReference type="Proteomes" id="UP000266089">
    <property type="component" value="Unassembled WGS sequence"/>
</dbReference>
<keyword evidence="1" id="KW-0802">TPR repeat</keyword>
<dbReference type="PROSITE" id="PS50293">
    <property type="entry name" value="TPR_REGION"/>
    <property type="match status" value="1"/>
</dbReference>
<evidence type="ECO:0000313" key="4">
    <source>
        <dbReference type="EMBL" id="RIH79143.1"/>
    </source>
</evidence>
<dbReference type="GO" id="GO:0052621">
    <property type="term" value="F:diguanylate cyclase activity"/>
    <property type="evidence" value="ECO:0007669"/>
    <property type="project" value="UniProtKB-EC"/>
</dbReference>
<dbReference type="SUPFAM" id="SSF48452">
    <property type="entry name" value="TPR-like"/>
    <property type="match status" value="2"/>
</dbReference>
<evidence type="ECO:0000256" key="1">
    <source>
        <dbReference type="PROSITE-ProRule" id="PRU00339"/>
    </source>
</evidence>
<dbReference type="Gene3D" id="1.25.40.10">
    <property type="entry name" value="Tetratricopeptide repeat domain"/>
    <property type="match status" value="2"/>
</dbReference>
<dbReference type="PANTHER" id="PTHR45138">
    <property type="entry name" value="REGULATORY COMPONENTS OF SENSORY TRANSDUCTION SYSTEM"/>
    <property type="match status" value="1"/>
</dbReference>
<feature type="repeat" description="TPR" evidence="1">
    <location>
        <begin position="141"/>
        <end position="174"/>
    </location>
</feature>
<gene>
    <name evidence="4" type="primary">dosC</name>
    <name evidence="4" type="ORF">Mcate_00494</name>
</gene>
<organism evidence="4 5">
    <name type="scientific">Meiothermus taiwanensis</name>
    <dbReference type="NCBI Taxonomy" id="172827"/>
    <lineage>
        <taxon>Bacteria</taxon>
        <taxon>Thermotogati</taxon>
        <taxon>Deinococcota</taxon>
        <taxon>Deinococci</taxon>
        <taxon>Thermales</taxon>
        <taxon>Thermaceae</taxon>
        <taxon>Meiothermus</taxon>
    </lineage>
</organism>
<dbReference type="SMART" id="SM00267">
    <property type="entry name" value="GGDEF"/>
    <property type="match status" value="1"/>
</dbReference>
<dbReference type="InterPro" id="IPR050469">
    <property type="entry name" value="Diguanylate_Cyclase"/>
</dbReference>
<dbReference type="PROSITE" id="PS50887">
    <property type="entry name" value="GGDEF"/>
    <property type="match status" value="1"/>
</dbReference>
<dbReference type="SMART" id="SM00028">
    <property type="entry name" value="TPR"/>
    <property type="match status" value="8"/>
</dbReference>
<name>A0A399E6L5_9DEIN</name>
<dbReference type="InterPro" id="IPR043128">
    <property type="entry name" value="Rev_trsase/Diguanyl_cyclase"/>
</dbReference>
<dbReference type="PANTHER" id="PTHR45138:SF9">
    <property type="entry name" value="DIGUANYLATE CYCLASE DGCM-RELATED"/>
    <property type="match status" value="1"/>
</dbReference>
<evidence type="ECO:0000259" key="3">
    <source>
        <dbReference type="PROSITE" id="PS50887"/>
    </source>
</evidence>
<dbReference type="OrthoDB" id="9783388at2"/>
<dbReference type="AlphaFoldDB" id="A0A399E6L5"/>